<keyword evidence="2" id="KW-1185">Reference proteome</keyword>
<accession>A0A975GPJ3</accession>
<name>A0A975GPJ3_9BACT</name>
<evidence type="ECO:0000313" key="1">
    <source>
        <dbReference type="EMBL" id="QTA88917.1"/>
    </source>
</evidence>
<gene>
    <name evidence="1" type="ORF">dnm_049640</name>
</gene>
<dbReference type="RefSeq" id="WP_276571891.1">
    <property type="nucleotide sequence ID" value="NZ_CP061800.1"/>
</dbReference>
<proteinExistence type="predicted"/>
<evidence type="ECO:0000313" key="2">
    <source>
        <dbReference type="Proteomes" id="UP000663722"/>
    </source>
</evidence>
<organism evidence="1 2">
    <name type="scientific">Desulfonema magnum</name>
    <dbReference type="NCBI Taxonomy" id="45655"/>
    <lineage>
        <taxon>Bacteria</taxon>
        <taxon>Pseudomonadati</taxon>
        <taxon>Thermodesulfobacteriota</taxon>
        <taxon>Desulfobacteria</taxon>
        <taxon>Desulfobacterales</taxon>
        <taxon>Desulfococcaceae</taxon>
        <taxon>Desulfonema</taxon>
    </lineage>
</organism>
<protein>
    <submittedName>
        <fullName evidence="1">Uncharacterized protein</fullName>
    </submittedName>
</protein>
<dbReference type="AlphaFoldDB" id="A0A975GPJ3"/>
<reference evidence="1" key="1">
    <citation type="journal article" date="2021" name="Microb. Physiol.">
        <title>Proteogenomic Insights into the Physiology of Marine, Sulfate-Reducing, Filamentous Desulfonema limicola and Desulfonema magnum.</title>
        <authorList>
            <person name="Schnaars V."/>
            <person name="Wohlbrand L."/>
            <person name="Scheve S."/>
            <person name="Hinrichs C."/>
            <person name="Reinhardt R."/>
            <person name="Rabus R."/>
        </authorList>
    </citation>
    <scope>NUCLEOTIDE SEQUENCE</scope>
    <source>
        <strain evidence="1">4be13</strain>
    </source>
</reference>
<dbReference type="Proteomes" id="UP000663722">
    <property type="component" value="Chromosome"/>
</dbReference>
<sequence length="40" mass="4756">MQLSCQDIPKSKYYNDMTEAEDDIGQIRNFLSENYQEIQP</sequence>
<dbReference type="EMBL" id="CP061800">
    <property type="protein sequence ID" value="QTA88917.1"/>
    <property type="molecule type" value="Genomic_DNA"/>
</dbReference>
<dbReference type="KEGG" id="dmm:dnm_049640"/>